<proteinExistence type="predicted"/>
<dbReference type="PANTHER" id="PTHR36449:SF1">
    <property type="entry name" value="ACETYLTRANSFERASE"/>
    <property type="match status" value="1"/>
</dbReference>
<feature type="region of interest" description="Disordered" evidence="3">
    <location>
        <begin position="1"/>
        <end position="36"/>
    </location>
</feature>
<reference evidence="4 5" key="1">
    <citation type="submission" date="2019-03" db="EMBL/GenBank/DDBJ databases">
        <title>Genomic Encyclopedia of Type Strains, Phase IV (KMG-IV): sequencing the most valuable type-strain genomes for metagenomic binning, comparative biology and taxonomic classification.</title>
        <authorList>
            <person name="Goeker M."/>
        </authorList>
    </citation>
    <scope>NUCLEOTIDE SEQUENCE [LARGE SCALE GENOMIC DNA]</scope>
    <source>
        <strain evidence="4 5">DSM 24766</strain>
    </source>
</reference>
<dbReference type="AlphaFoldDB" id="A0A4R2RGC3"/>
<organism evidence="4 5">
    <name type="scientific">Rhodovulum bhavnagarense</name>
    <dbReference type="NCBI Taxonomy" id="992286"/>
    <lineage>
        <taxon>Bacteria</taxon>
        <taxon>Pseudomonadati</taxon>
        <taxon>Pseudomonadota</taxon>
        <taxon>Alphaproteobacteria</taxon>
        <taxon>Rhodobacterales</taxon>
        <taxon>Paracoccaceae</taxon>
        <taxon>Rhodovulum</taxon>
    </lineage>
</organism>
<evidence type="ECO:0000256" key="1">
    <source>
        <dbReference type="ARBA" id="ARBA00022679"/>
    </source>
</evidence>
<evidence type="ECO:0008006" key="6">
    <source>
        <dbReference type="Google" id="ProtNLM"/>
    </source>
</evidence>
<accession>A0A4R2RGC3</accession>
<evidence type="ECO:0000313" key="5">
    <source>
        <dbReference type="Proteomes" id="UP000295050"/>
    </source>
</evidence>
<dbReference type="EMBL" id="SLXU01000005">
    <property type="protein sequence ID" value="TCP61439.1"/>
    <property type="molecule type" value="Genomic_DNA"/>
</dbReference>
<keyword evidence="2" id="KW-0012">Acyltransferase</keyword>
<dbReference type="Gene3D" id="3.40.630.30">
    <property type="match status" value="1"/>
</dbReference>
<name>A0A4R2RGC3_9RHOB</name>
<evidence type="ECO:0000313" key="4">
    <source>
        <dbReference type="EMBL" id="TCP61439.1"/>
    </source>
</evidence>
<sequence length="199" mass="21906">MTGAQTEEGPASAGAPDDTPPRFQIEPFDPDRHNRDRFSCGVEQVDNYFKRTANKLMQAGNTSVYVMVGPEGDVAGFYAMNAHAVHYTDLPNRYKRTAPGHGSIPAVYISMIGREVRYKGQGIGEDLLVDALCRASRASRSGYAAAVIVLDVLDCGDARKTGNRKAIYERFQFQSLPAYPMRMFMPMGTADALREKMGL</sequence>
<dbReference type="PANTHER" id="PTHR36449">
    <property type="entry name" value="ACETYLTRANSFERASE-RELATED"/>
    <property type="match status" value="1"/>
</dbReference>
<protein>
    <recommendedName>
        <fullName evidence="6">Acetyltransferase (GNAT) family protein</fullName>
    </recommendedName>
</protein>
<evidence type="ECO:0000256" key="3">
    <source>
        <dbReference type="SAM" id="MobiDB-lite"/>
    </source>
</evidence>
<gene>
    <name evidence="4" type="ORF">EV663_105157</name>
</gene>
<keyword evidence="1" id="KW-0808">Transferase</keyword>
<dbReference type="Proteomes" id="UP000295050">
    <property type="component" value="Unassembled WGS sequence"/>
</dbReference>
<dbReference type="GO" id="GO:0016746">
    <property type="term" value="F:acyltransferase activity"/>
    <property type="evidence" value="ECO:0007669"/>
    <property type="project" value="UniProtKB-KW"/>
</dbReference>
<comment type="caution">
    <text evidence="4">The sequence shown here is derived from an EMBL/GenBank/DDBJ whole genome shotgun (WGS) entry which is preliminary data.</text>
</comment>
<evidence type="ECO:0000256" key="2">
    <source>
        <dbReference type="ARBA" id="ARBA00023315"/>
    </source>
</evidence>
<keyword evidence="5" id="KW-1185">Reference proteome</keyword>